<dbReference type="Pfam" id="PF20693">
    <property type="entry name" value="YobI-ATPase"/>
    <property type="match status" value="1"/>
</dbReference>
<reference evidence="2 3" key="1">
    <citation type="submission" date="2021-01" db="EMBL/GenBank/DDBJ databases">
        <title>Sequencing the genomes of 1000 actinobacteria strains.</title>
        <authorList>
            <person name="Klenk H.-P."/>
        </authorList>
    </citation>
    <scope>NUCLEOTIDE SEQUENCE [LARGE SCALE GENOMIC DNA]</scope>
    <source>
        <strain evidence="2 3">DSM 18239</strain>
    </source>
</reference>
<keyword evidence="3" id="KW-1185">Reference proteome</keyword>
<gene>
    <name evidence="2" type="ORF">JOE61_000281</name>
</gene>
<evidence type="ECO:0000259" key="1">
    <source>
        <dbReference type="Pfam" id="PF20693"/>
    </source>
</evidence>
<dbReference type="InterPro" id="IPR048428">
    <property type="entry name" value="YobI-NTPase"/>
</dbReference>
<protein>
    <recommendedName>
        <fullName evidence="1">YobI-like P-loop NTPase domain-containing protein</fullName>
    </recommendedName>
</protein>
<evidence type="ECO:0000313" key="3">
    <source>
        <dbReference type="Proteomes" id="UP000732378"/>
    </source>
</evidence>
<feature type="domain" description="YobI-like P-loop NTPase" evidence="1">
    <location>
        <begin position="4"/>
        <end position="114"/>
    </location>
</feature>
<name>A0ABS2M5J8_9ACTN</name>
<sequence length="914" mass="101221">MKRANRTKFFEVVIPVVPFISHRTARDHVLDALDHLGFPNDAVDRRLLDLVARHATEMRLLLNVCNEFAVYAEKLLWVPKPAPGMTNEHLFALVAYKNFHLTDFEGIPQRASALDRLEGERLALVRHCIEQAQRNKRAKKTAAARQRAQVDTAAKIGARLLGLVAGTHAVAPQQRRQVSIIVGGQDRPEDEVTTVTFWKDVAAERSLTITRYGVGAILVLSDDVLRNVFSEALTPNRWEPLNETELRRELSKYDAQVALLQGASYAELAKHTEFQNEAGKSFAEVIDELLTSELARDLVKRGYLTHNFAEYSATFYGKFIGTDVAHFYNRSVQPNQVMMDFRFDSPASVKNLLEEAPSDFTTTRSAFNIDLVSYLLREERPEMDVVADFIVSELNTDARAFLSAFLNDVEAPCAELITELTFVPWSDVFEYLVAEESLPDDETRLRLFDAALLASEDSDEYAFGEAPSEYLRENHPSLVSFTAWQTETTAERVFAFARRASLKVANLGALERNPALRDRVIGARAYELSATNLRSALGVEGPVGVEEAKGKDDVWAYCAASLPAYLQALREDEQTEFAVRTEPTLIEVLTNHHDGWEEDEVSALLELTSPDASVGDLETVPPGNWTSVVAADRLRLNVANLVTYTTEHDVNQALAGLLVPAEGQPRTLEVEEDASQDDRLSLAVTLLNADLIVDVAARVGLVAQLGLPPRSLPVTDIASRPPRLLGLLLGEELVADDEATFRHFLNAGWEAVEDALGASSTAESFFRPDLFASVAGGVLTSRVVPDEFKQRVLDDLDLFVLDGDANGLKSAASFAVAMDEKLPLARIQRIARETQDVEKVSRLLVRVSRDISTEQLVDTLVMLGGELAALTNGPGSTFPYPESDALDTLFGRLKREGRIKVTSKMFKKTVENRA</sequence>
<organism evidence="2 3">
    <name type="scientific">Nocardioides salarius</name>
    <dbReference type="NCBI Taxonomy" id="374513"/>
    <lineage>
        <taxon>Bacteria</taxon>
        <taxon>Bacillati</taxon>
        <taxon>Actinomycetota</taxon>
        <taxon>Actinomycetes</taxon>
        <taxon>Propionibacteriales</taxon>
        <taxon>Nocardioidaceae</taxon>
        <taxon>Nocardioides</taxon>
    </lineage>
</organism>
<accession>A0ABS2M5J8</accession>
<evidence type="ECO:0000313" key="2">
    <source>
        <dbReference type="EMBL" id="MBM7506467.1"/>
    </source>
</evidence>
<proteinExistence type="predicted"/>
<dbReference type="EMBL" id="JAFBBZ010000001">
    <property type="protein sequence ID" value="MBM7506467.1"/>
    <property type="molecule type" value="Genomic_DNA"/>
</dbReference>
<dbReference type="Proteomes" id="UP000732378">
    <property type="component" value="Unassembled WGS sequence"/>
</dbReference>
<comment type="caution">
    <text evidence="2">The sequence shown here is derived from an EMBL/GenBank/DDBJ whole genome shotgun (WGS) entry which is preliminary data.</text>
</comment>